<keyword evidence="3 5" id="KW-0687">Ribonucleoprotein</keyword>
<dbReference type="OrthoDB" id="9801333at2"/>
<dbReference type="STRING" id="407036.SAMN05216243_3648"/>
<evidence type="ECO:0000256" key="5">
    <source>
        <dbReference type="HAMAP-Rule" id="MF_00294"/>
    </source>
</evidence>
<evidence type="ECO:0000256" key="4">
    <source>
        <dbReference type="ARBA" id="ARBA00035176"/>
    </source>
</evidence>
<evidence type="ECO:0000256" key="1">
    <source>
        <dbReference type="ARBA" id="ARBA00007596"/>
    </source>
</evidence>
<evidence type="ECO:0000256" key="3">
    <source>
        <dbReference type="ARBA" id="ARBA00023274"/>
    </source>
</evidence>
<evidence type="ECO:0000313" key="6">
    <source>
        <dbReference type="EMBL" id="SDK58513.1"/>
    </source>
</evidence>
<dbReference type="SUPFAM" id="SSF57829">
    <property type="entry name" value="Zn-binding ribosomal proteins"/>
    <property type="match status" value="1"/>
</dbReference>
<dbReference type="GO" id="GO:0005840">
    <property type="term" value="C:ribosome"/>
    <property type="evidence" value="ECO:0007669"/>
    <property type="project" value="UniProtKB-KW"/>
</dbReference>
<sequence>MRRKVVLACAKCLSRNYSTDKNKSENSGRLEVRKFCKRCGAHTLHRETK</sequence>
<dbReference type="PANTHER" id="PTHR43168:SF5">
    <property type="entry name" value="LARGE RIBOSOMAL SUBUNIT PROTEIN BL33B"/>
    <property type="match status" value="1"/>
</dbReference>
<dbReference type="GO" id="GO:0003735">
    <property type="term" value="F:structural constituent of ribosome"/>
    <property type="evidence" value="ECO:0007669"/>
    <property type="project" value="InterPro"/>
</dbReference>
<dbReference type="GO" id="GO:0005737">
    <property type="term" value="C:cytoplasm"/>
    <property type="evidence" value="ECO:0007669"/>
    <property type="project" value="UniProtKB-ARBA"/>
</dbReference>
<comment type="similarity">
    <text evidence="1 5">Belongs to the bacterial ribosomal protein bL33 family.</text>
</comment>
<dbReference type="Pfam" id="PF00471">
    <property type="entry name" value="Ribosomal_L33"/>
    <property type="match status" value="1"/>
</dbReference>
<proteinExistence type="inferred from homology"/>
<dbReference type="GO" id="GO:0006412">
    <property type="term" value="P:translation"/>
    <property type="evidence" value="ECO:0007669"/>
    <property type="project" value="UniProtKB-UniRule"/>
</dbReference>
<dbReference type="PROSITE" id="PS00582">
    <property type="entry name" value="RIBOSOMAL_L33"/>
    <property type="match status" value="1"/>
</dbReference>
<dbReference type="NCBIfam" id="TIGR01023">
    <property type="entry name" value="rpmG_bact"/>
    <property type="match status" value="1"/>
</dbReference>
<dbReference type="NCBIfam" id="NF001764">
    <property type="entry name" value="PRK00504.1"/>
    <property type="match status" value="1"/>
</dbReference>
<dbReference type="InterPro" id="IPR011332">
    <property type="entry name" value="Ribosomal_zn-bd"/>
</dbReference>
<dbReference type="InterPro" id="IPR018264">
    <property type="entry name" value="Ribosomal_bL33_CS"/>
</dbReference>
<dbReference type="Proteomes" id="UP000198694">
    <property type="component" value="Unassembled WGS sequence"/>
</dbReference>
<organism evidence="6 7">
    <name type="scientific">Sediminibacillus albus</name>
    <dbReference type="NCBI Taxonomy" id="407036"/>
    <lineage>
        <taxon>Bacteria</taxon>
        <taxon>Bacillati</taxon>
        <taxon>Bacillota</taxon>
        <taxon>Bacilli</taxon>
        <taxon>Bacillales</taxon>
        <taxon>Bacillaceae</taxon>
        <taxon>Sediminibacillus</taxon>
    </lineage>
</organism>
<dbReference type="NCBIfam" id="NF001860">
    <property type="entry name" value="PRK00595.1"/>
    <property type="match status" value="1"/>
</dbReference>
<dbReference type="Gene3D" id="2.20.28.120">
    <property type="entry name" value="Ribosomal protein L33"/>
    <property type="match status" value="1"/>
</dbReference>
<keyword evidence="2 5" id="KW-0689">Ribosomal protein</keyword>
<dbReference type="HAMAP" id="MF_00294">
    <property type="entry name" value="Ribosomal_bL33"/>
    <property type="match status" value="1"/>
</dbReference>
<evidence type="ECO:0000256" key="2">
    <source>
        <dbReference type="ARBA" id="ARBA00022980"/>
    </source>
</evidence>
<evidence type="ECO:0000313" key="7">
    <source>
        <dbReference type="Proteomes" id="UP000198694"/>
    </source>
</evidence>
<gene>
    <name evidence="5" type="primary">rpmG</name>
    <name evidence="6" type="ORF">SAMN05216243_3648</name>
</gene>
<dbReference type="PANTHER" id="PTHR43168">
    <property type="entry name" value="50S RIBOSOMAL PROTEIN L33, CHLOROPLASTIC"/>
    <property type="match status" value="1"/>
</dbReference>
<name>A0A1G9D3V3_9BACI</name>
<dbReference type="InterPro" id="IPR038584">
    <property type="entry name" value="Ribosomal_bL33_sf"/>
</dbReference>
<accession>A0A1G9D3V3</accession>
<protein>
    <recommendedName>
        <fullName evidence="4 5">Large ribosomal subunit protein bL33</fullName>
    </recommendedName>
</protein>
<dbReference type="GO" id="GO:1990904">
    <property type="term" value="C:ribonucleoprotein complex"/>
    <property type="evidence" value="ECO:0007669"/>
    <property type="project" value="UniProtKB-KW"/>
</dbReference>
<reference evidence="6 7" key="1">
    <citation type="submission" date="2016-10" db="EMBL/GenBank/DDBJ databases">
        <authorList>
            <person name="de Groot N.N."/>
        </authorList>
    </citation>
    <scope>NUCLEOTIDE SEQUENCE [LARGE SCALE GENOMIC DNA]</scope>
    <source>
        <strain evidence="6 7">CGMCC 1.6502</strain>
    </source>
</reference>
<dbReference type="InterPro" id="IPR001705">
    <property type="entry name" value="Ribosomal_bL33"/>
</dbReference>
<dbReference type="AlphaFoldDB" id="A0A1G9D3V3"/>
<dbReference type="RefSeq" id="WP_093217338.1">
    <property type="nucleotide sequence ID" value="NZ_FNFL01000009.1"/>
</dbReference>
<dbReference type="EMBL" id="FNFL01000009">
    <property type="protein sequence ID" value="SDK58513.1"/>
    <property type="molecule type" value="Genomic_DNA"/>
</dbReference>
<keyword evidence="7" id="KW-1185">Reference proteome</keyword>